<comment type="similarity">
    <text evidence="2">Belongs to the CDIP1/LITAF family.</text>
</comment>
<keyword evidence="3" id="KW-0479">Metal-binding</keyword>
<evidence type="ECO:0000256" key="4">
    <source>
        <dbReference type="ARBA" id="ARBA00022833"/>
    </source>
</evidence>
<dbReference type="PANTHER" id="PTHR23292:SF6">
    <property type="entry name" value="FI16602P1-RELATED"/>
    <property type="match status" value="1"/>
</dbReference>
<evidence type="ECO:0000259" key="7">
    <source>
        <dbReference type="PROSITE" id="PS51837"/>
    </source>
</evidence>
<evidence type="ECO:0000256" key="1">
    <source>
        <dbReference type="ARBA" id="ARBA00004170"/>
    </source>
</evidence>
<feature type="transmembrane region" description="Helical" evidence="6">
    <location>
        <begin position="182"/>
        <end position="203"/>
    </location>
</feature>
<keyword evidence="4" id="KW-0862">Zinc</keyword>
<protein>
    <recommendedName>
        <fullName evidence="7">LITAF domain-containing protein</fullName>
    </recommendedName>
</protein>
<organism evidence="8 9">
    <name type="scientific">Perkinsus olseni</name>
    <name type="common">Perkinsus atlanticus</name>
    <dbReference type="NCBI Taxonomy" id="32597"/>
    <lineage>
        <taxon>Eukaryota</taxon>
        <taxon>Sar</taxon>
        <taxon>Alveolata</taxon>
        <taxon>Perkinsozoa</taxon>
        <taxon>Perkinsea</taxon>
        <taxon>Perkinsida</taxon>
        <taxon>Perkinsidae</taxon>
        <taxon>Perkinsus</taxon>
    </lineage>
</organism>
<proteinExistence type="inferred from homology"/>
<dbReference type="GO" id="GO:0016020">
    <property type="term" value="C:membrane"/>
    <property type="evidence" value="ECO:0007669"/>
    <property type="project" value="UniProtKB-SubCell"/>
</dbReference>
<comment type="caution">
    <text evidence="8">The sequence shown here is derived from an EMBL/GenBank/DDBJ whole genome shotgun (WGS) entry which is preliminary data.</text>
</comment>
<evidence type="ECO:0000256" key="6">
    <source>
        <dbReference type="SAM" id="Phobius"/>
    </source>
</evidence>
<evidence type="ECO:0000313" key="9">
    <source>
        <dbReference type="Proteomes" id="UP000570595"/>
    </source>
</evidence>
<gene>
    <name evidence="8" type="ORF">FOZ61_006700</name>
</gene>
<comment type="subcellular location">
    <subcellularLocation>
        <location evidence="1">Membrane</location>
        <topology evidence="1">Peripheral membrane protein</topology>
    </subcellularLocation>
</comment>
<dbReference type="InterPro" id="IPR006629">
    <property type="entry name" value="LITAF"/>
</dbReference>
<keyword evidence="5 6" id="KW-0472">Membrane</keyword>
<dbReference type="AlphaFoldDB" id="A0A7J6M9P1"/>
<keyword evidence="6" id="KW-0812">Transmembrane</keyword>
<evidence type="ECO:0000256" key="2">
    <source>
        <dbReference type="ARBA" id="ARBA00005975"/>
    </source>
</evidence>
<dbReference type="Proteomes" id="UP000570595">
    <property type="component" value="Unassembled WGS sequence"/>
</dbReference>
<dbReference type="EMBL" id="JABAHT010000039">
    <property type="protein sequence ID" value="KAF4668298.1"/>
    <property type="molecule type" value="Genomic_DNA"/>
</dbReference>
<evidence type="ECO:0000256" key="5">
    <source>
        <dbReference type="ARBA" id="ARBA00023136"/>
    </source>
</evidence>
<dbReference type="GO" id="GO:0008270">
    <property type="term" value="F:zinc ion binding"/>
    <property type="evidence" value="ECO:0007669"/>
    <property type="project" value="TreeGrafter"/>
</dbReference>
<dbReference type="InterPro" id="IPR037519">
    <property type="entry name" value="LITAF_fam"/>
</dbReference>
<evidence type="ECO:0000313" key="8">
    <source>
        <dbReference type="EMBL" id="KAF4668298.1"/>
    </source>
</evidence>
<dbReference type="PANTHER" id="PTHR23292">
    <property type="entry name" value="LIPOPOLYSACCHARIDE-INDUCED TUMOR NECROSIS FACTOR-ALPHA FACTOR"/>
    <property type="match status" value="1"/>
</dbReference>
<dbReference type="PROSITE" id="PS51837">
    <property type="entry name" value="LITAF"/>
    <property type="match status" value="1"/>
</dbReference>
<accession>A0A7J6M9P1</accession>
<sequence>MSAEEGKPFIQSQAYASSAQPAMAPAVPAPMATVYFTDDPMTVTCPYCKATTITMVEHKVSAVWCQVHGSAWASSPCFASLWLGCLAAVIPASRPITSVPIATLRLARRSSSPHSLLGPLGPRYSTHPFLALPQQPIMATGSYGTEPLAPVATPALGHSPDLVPCRHCGHEGLTIVEHRNSCGTYICSCLLLLLFFPVFWVPFFCHNCQEADHVCAACGEQVGKKVFITE</sequence>
<dbReference type="SMART" id="SM00714">
    <property type="entry name" value="LITAF"/>
    <property type="match status" value="1"/>
</dbReference>
<dbReference type="Pfam" id="PF10601">
    <property type="entry name" value="zf-LITAF-like"/>
    <property type="match status" value="1"/>
</dbReference>
<evidence type="ECO:0000256" key="3">
    <source>
        <dbReference type="ARBA" id="ARBA00022723"/>
    </source>
</evidence>
<feature type="domain" description="LITAF" evidence="7">
    <location>
        <begin position="145"/>
        <end position="227"/>
    </location>
</feature>
<reference evidence="8 9" key="1">
    <citation type="submission" date="2020-04" db="EMBL/GenBank/DDBJ databases">
        <title>Perkinsus olseni comparative genomics.</title>
        <authorList>
            <person name="Bogema D.R."/>
        </authorList>
    </citation>
    <scope>NUCLEOTIDE SEQUENCE [LARGE SCALE GENOMIC DNA]</scope>
    <source>
        <strain evidence="8">ATCC PRA-179</strain>
    </source>
</reference>
<keyword evidence="6" id="KW-1133">Transmembrane helix</keyword>
<name>A0A7J6M9P1_PEROL</name>